<organism evidence="1 2">
    <name type="scientific">Prorocentrum cordatum</name>
    <dbReference type="NCBI Taxonomy" id="2364126"/>
    <lineage>
        <taxon>Eukaryota</taxon>
        <taxon>Sar</taxon>
        <taxon>Alveolata</taxon>
        <taxon>Dinophyceae</taxon>
        <taxon>Prorocentrales</taxon>
        <taxon>Prorocentraceae</taxon>
        <taxon>Prorocentrum</taxon>
    </lineage>
</organism>
<evidence type="ECO:0008006" key="3">
    <source>
        <dbReference type="Google" id="ProtNLM"/>
    </source>
</evidence>
<dbReference type="Gene3D" id="3.30.810.10">
    <property type="entry name" value="2-Layer Sandwich"/>
    <property type="match status" value="1"/>
</dbReference>
<comment type="caution">
    <text evidence="1">The sequence shown here is derived from an EMBL/GenBank/DDBJ whole genome shotgun (WGS) entry which is preliminary data.</text>
</comment>
<evidence type="ECO:0000313" key="2">
    <source>
        <dbReference type="Proteomes" id="UP001189429"/>
    </source>
</evidence>
<protein>
    <recommendedName>
        <fullName evidence="3">PIPK domain-containing protein</fullName>
    </recommendedName>
</protein>
<dbReference type="InterPro" id="IPR027483">
    <property type="entry name" value="PInositol-4-P-4/5-kinase_C_sf"/>
</dbReference>
<accession>A0ABN9TEP9</accession>
<reference evidence="1" key="1">
    <citation type="submission" date="2023-10" db="EMBL/GenBank/DDBJ databases">
        <authorList>
            <person name="Chen Y."/>
            <person name="Shah S."/>
            <person name="Dougan E. K."/>
            <person name="Thang M."/>
            <person name="Chan C."/>
        </authorList>
    </citation>
    <scope>NUCLEOTIDE SEQUENCE [LARGE SCALE GENOMIC DNA]</scope>
</reference>
<sequence>MFDGATATEIARHVAMLIQSMAGSLSTSELLSGGGTRGPHRLHGEFMDARSGAMSPFVVNPALAKQVLAEVARSFESAMLREDDDASRSGALFVVSGDGLFLGKTVRESEYQEFARHVIGPLARHAGLPHAVCRPGSLDSCWAEAALNRTSLNVPVLAFVHGHRHWIVMPASARMRGFAVSRSAQDLEPLGTAQYYDVKPIWAKSKARQGFLRQLAVLGMNPAAAPAIAEMQAQWVELKATVGGDVDFLSREGSDERPFIDYSLLFEIYAPGRRVDVRGAHCLEARSCFEEDPTGCRVLCVSIIDFFTRFSVYRHLESLWKKFKFHDYGQKVKDLLGCPLRQRPLSPRWHAGARAVLRVNGTEHFPPLPFSRAVEVEIHLQYKEKESYLDEACEPYLDMVCEDVVSEINWTTDVEQVEDECKGPYSRSISCKQAQCVFLTESRYLDQCGSWMQQSCHKKLLVVAVLENVFGV</sequence>
<name>A0ABN9TEP9_9DINO</name>
<dbReference type="Proteomes" id="UP001189429">
    <property type="component" value="Unassembled WGS sequence"/>
</dbReference>
<keyword evidence="2" id="KW-1185">Reference proteome</keyword>
<dbReference type="SUPFAM" id="SSF56104">
    <property type="entry name" value="SAICAR synthase-like"/>
    <property type="match status" value="1"/>
</dbReference>
<proteinExistence type="predicted"/>
<evidence type="ECO:0000313" key="1">
    <source>
        <dbReference type="EMBL" id="CAK0843581.1"/>
    </source>
</evidence>
<dbReference type="EMBL" id="CAUYUJ010014590">
    <property type="protein sequence ID" value="CAK0843581.1"/>
    <property type="molecule type" value="Genomic_DNA"/>
</dbReference>
<gene>
    <name evidence="1" type="ORF">PCOR1329_LOCUS37884</name>
</gene>